<keyword evidence="3" id="KW-1185">Reference proteome</keyword>
<evidence type="ECO:0000313" key="2">
    <source>
        <dbReference type="EMBL" id="OPL33913.1"/>
    </source>
</evidence>
<dbReference type="Proteomes" id="UP000266721">
    <property type="component" value="Unassembled WGS sequence"/>
</dbReference>
<dbReference type="GO" id="GO:0097169">
    <property type="term" value="C:AIM2 inflammasome complex"/>
    <property type="evidence" value="ECO:0007669"/>
    <property type="project" value="TreeGrafter"/>
</dbReference>
<dbReference type="AlphaFoldDB" id="A0A3L5TVR6"/>
<proteinExistence type="predicted"/>
<feature type="non-terminal residue" evidence="2">
    <location>
        <position position="1"/>
    </location>
</feature>
<organism evidence="2 3">
    <name type="scientific">Mytilus galloprovincialis</name>
    <name type="common">Mediterranean mussel</name>
    <dbReference type="NCBI Taxonomy" id="29158"/>
    <lineage>
        <taxon>Eukaryota</taxon>
        <taxon>Metazoa</taxon>
        <taxon>Spiralia</taxon>
        <taxon>Lophotrochozoa</taxon>
        <taxon>Mollusca</taxon>
        <taxon>Bivalvia</taxon>
        <taxon>Autobranchia</taxon>
        <taxon>Pteriomorphia</taxon>
        <taxon>Mytilida</taxon>
        <taxon>Mytiloidea</taxon>
        <taxon>Mytilidae</taxon>
        <taxon>Mytilinae</taxon>
        <taxon>Mytilus</taxon>
    </lineage>
</organism>
<sequence>MTSANRGKFILISNAHCIPYNQYEERERYSECIRNLDFDKSNMSQLLKYMGYDSKGGYQVKNSTKEEIKDFLKTKLIEIDNDSSSQYDSLVILFLSGKLLCEAGKIYDKNGDILPRREILDIIKECKHFKGKPKIIFVQSFSFTEETEPMDSMDPLDSIANDFIANCEPNTDDLFVVSSYPRIGQGPWIIGENMIGSYFIQALVHVFKNSAYKKSFMELLKE</sequence>
<dbReference type="GO" id="GO:0072557">
    <property type="term" value="C:IPAF inflammasome complex"/>
    <property type="evidence" value="ECO:0007669"/>
    <property type="project" value="TreeGrafter"/>
</dbReference>
<protein>
    <recommendedName>
        <fullName evidence="1">Caspase family p10 domain-containing protein</fullName>
    </recommendedName>
</protein>
<feature type="non-terminal residue" evidence="2">
    <location>
        <position position="222"/>
    </location>
</feature>
<dbReference type="PANTHER" id="PTHR47901:SF3">
    <property type="entry name" value="CASPASE-1"/>
    <property type="match status" value="1"/>
</dbReference>
<dbReference type="SUPFAM" id="SSF52129">
    <property type="entry name" value="Caspase-like"/>
    <property type="match status" value="1"/>
</dbReference>
<dbReference type="EMBL" id="KV581158">
    <property type="protein sequence ID" value="OPL33913.1"/>
    <property type="molecule type" value="Genomic_DNA"/>
</dbReference>
<comment type="caution">
    <text evidence="2">The sequence shown here is derived from an EMBL/GenBank/DDBJ whole genome shotgun (WGS) entry which is preliminary data.</text>
</comment>
<dbReference type="InterPro" id="IPR029030">
    <property type="entry name" value="Caspase-like_dom_sf"/>
</dbReference>
<reference evidence="2 3" key="1">
    <citation type="journal article" date="2016" name="PLoS ONE">
        <title>A First Insight into the Genome of the Filter-Feeder Mussel Mytilus galloprovincialis.</title>
        <authorList>
            <person name="Murgarella M."/>
            <person name="Puiu D."/>
            <person name="Novoa B."/>
            <person name="Figueras A."/>
            <person name="Posada D."/>
            <person name="Canchaya C."/>
        </authorList>
    </citation>
    <scope>NUCLEOTIDE SEQUENCE [LARGE SCALE GENOMIC DNA]</scope>
    <source>
        <tissue evidence="2">Muscle</tissue>
    </source>
</reference>
<dbReference type="PROSITE" id="PS50207">
    <property type="entry name" value="CASPASE_P10"/>
    <property type="match status" value="1"/>
</dbReference>
<dbReference type="PANTHER" id="PTHR47901">
    <property type="entry name" value="CASPASE RECRUITMENT DOMAIN-CONTAINING PROTEIN 18"/>
    <property type="match status" value="1"/>
</dbReference>
<dbReference type="SMR" id="A0A3L5TVR6"/>
<feature type="domain" description="Caspase family p10" evidence="1">
    <location>
        <begin position="196"/>
        <end position="222"/>
    </location>
</feature>
<dbReference type="InterPro" id="IPR002138">
    <property type="entry name" value="Pept_C14_p10"/>
</dbReference>
<dbReference type="GO" id="GO:0004197">
    <property type="term" value="F:cysteine-type endopeptidase activity"/>
    <property type="evidence" value="ECO:0007669"/>
    <property type="project" value="InterPro"/>
</dbReference>
<dbReference type="InterPro" id="IPR011600">
    <property type="entry name" value="Pept_C14_caspase"/>
</dbReference>
<gene>
    <name evidence="2" type="ORF">AM593_09295</name>
</gene>
<evidence type="ECO:0000259" key="1">
    <source>
        <dbReference type="PROSITE" id="PS50207"/>
    </source>
</evidence>
<evidence type="ECO:0000313" key="3">
    <source>
        <dbReference type="Proteomes" id="UP000266721"/>
    </source>
</evidence>
<dbReference type="Gene3D" id="3.40.50.1460">
    <property type="match status" value="1"/>
</dbReference>
<dbReference type="InterPro" id="IPR002398">
    <property type="entry name" value="Pept_C14"/>
</dbReference>
<dbReference type="GO" id="GO:0072559">
    <property type="term" value="C:NLRP3 inflammasome complex"/>
    <property type="evidence" value="ECO:0007669"/>
    <property type="project" value="TreeGrafter"/>
</dbReference>
<name>A0A3L5TVR6_MYTGA</name>
<dbReference type="GO" id="GO:0006508">
    <property type="term" value="P:proteolysis"/>
    <property type="evidence" value="ECO:0007669"/>
    <property type="project" value="InterPro"/>
</dbReference>
<accession>A0A3L5TVR6</accession>
<dbReference type="Pfam" id="PF00656">
    <property type="entry name" value="Peptidase_C14"/>
    <property type="match status" value="1"/>
</dbReference>